<evidence type="ECO:0000313" key="2">
    <source>
        <dbReference type="Proteomes" id="UP000019116"/>
    </source>
</evidence>
<sequence>MCLQCCYSRHLKVIWYRMMPSCLQKQELHECSELGTEVRQVTLEELLYPQPSWGMGAIEGTPAGRYSPKVCPLNSDFSSEGNSPIINESISIGGVSVRSQNSAARRVSFRSPHEYDVFIIPAKDSDDDSSDGEPPRI</sequence>
<reference evidence="1" key="2">
    <citation type="submission" date="2018-10" db="UniProtKB">
        <authorList>
            <consortium name="EnsemblPlants"/>
        </authorList>
    </citation>
    <scope>IDENTIFICATION</scope>
</reference>
<dbReference type="Gramene" id="TraesROB_scaffold_004260_01G000600.1">
    <property type="protein sequence ID" value="TraesROB_scaffold_004260_01G000600.1"/>
    <property type="gene ID" value="TraesROB_scaffold_004260_01G000600"/>
</dbReference>
<keyword evidence="2" id="KW-1185">Reference proteome</keyword>
<accession>A0A3B6RE81</accession>
<reference evidence="1" key="1">
    <citation type="submission" date="2018-08" db="EMBL/GenBank/DDBJ databases">
        <authorList>
            <person name="Rossello M."/>
        </authorList>
    </citation>
    <scope>NUCLEOTIDE SEQUENCE [LARGE SCALE GENOMIC DNA]</scope>
    <source>
        <strain evidence="1">cv. Chinese Spring</strain>
    </source>
</reference>
<dbReference type="Gramene" id="TraesCS7A02G243200.1">
    <property type="protein sequence ID" value="TraesCS7A02G243200.1.cds1"/>
    <property type="gene ID" value="TraesCS7A02G243200"/>
</dbReference>
<protein>
    <submittedName>
        <fullName evidence="1">Uncharacterized protein</fullName>
    </submittedName>
</protein>
<proteinExistence type="predicted"/>
<dbReference type="Gramene" id="TraesCLE_scaffold_017620_01G000100.1">
    <property type="protein sequence ID" value="TraesCLE_scaffold_017620_01G000100.1"/>
    <property type="gene ID" value="TraesCLE_scaffold_017620_01G000100"/>
</dbReference>
<organism evidence="1">
    <name type="scientific">Triticum aestivum</name>
    <name type="common">Wheat</name>
    <dbReference type="NCBI Taxonomy" id="4565"/>
    <lineage>
        <taxon>Eukaryota</taxon>
        <taxon>Viridiplantae</taxon>
        <taxon>Streptophyta</taxon>
        <taxon>Embryophyta</taxon>
        <taxon>Tracheophyta</taxon>
        <taxon>Spermatophyta</taxon>
        <taxon>Magnoliopsida</taxon>
        <taxon>Liliopsida</taxon>
        <taxon>Poales</taxon>
        <taxon>Poaceae</taxon>
        <taxon>BOP clade</taxon>
        <taxon>Pooideae</taxon>
        <taxon>Triticodae</taxon>
        <taxon>Triticeae</taxon>
        <taxon>Triticinae</taxon>
        <taxon>Triticum</taxon>
    </lineage>
</organism>
<dbReference type="Gramene" id="TraesWEE_scaffold_023012_01G000600.1">
    <property type="protein sequence ID" value="TraesWEE_scaffold_023012_01G000600.1"/>
    <property type="gene ID" value="TraesWEE_scaffold_023012_01G000600"/>
</dbReference>
<dbReference type="AlphaFoldDB" id="A0A3B6RE81"/>
<dbReference type="OrthoDB" id="687127at2759"/>
<dbReference type="EnsemblPlants" id="TraesCS7A02G243200.1">
    <property type="protein sequence ID" value="TraesCS7A02G243200.1.cds1"/>
    <property type="gene ID" value="TraesCS7A02G243200"/>
</dbReference>
<dbReference type="Proteomes" id="UP000019116">
    <property type="component" value="Chromosome 7A"/>
</dbReference>
<dbReference type="Gramene" id="TraesCS7A03G0558000.1">
    <property type="protein sequence ID" value="TraesCS7A03G0558000.1.CDS1"/>
    <property type="gene ID" value="TraesCS7A03G0558000"/>
</dbReference>
<evidence type="ECO:0000313" key="1">
    <source>
        <dbReference type="EnsemblPlants" id="TraesCS7A02G243200.1.cds1"/>
    </source>
</evidence>
<name>A0A3B6RE81_WHEAT</name>
<dbReference type="Gramene" id="TraesPARA_EIv1.0_2280990.1">
    <property type="protein sequence ID" value="TraesPARA_EIv1.0_2280990.1.CDS1"/>
    <property type="gene ID" value="TraesPARA_EIv1.0_2280990"/>
</dbReference>
<dbReference type="Gramene" id="TraesCAD_scaffold_012290_01G000600.1">
    <property type="protein sequence ID" value="TraesCAD_scaffold_012290_01G000600.1"/>
    <property type="gene ID" value="TraesCAD_scaffold_012290_01G000600"/>
</dbReference>